<feature type="transmembrane region" description="Helical" evidence="8">
    <location>
        <begin position="164"/>
        <end position="182"/>
    </location>
</feature>
<comment type="caution">
    <text evidence="10">The sequence shown here is derived from an EMBL/GenBank/DDBJ whole genome shotgun (WGS) entry which is preliminary data.</text>
</comment>
<dbReference type="Proteomes" id="UP001501343">
    <property type="component" value="Unassembled WGS sequence"/>
</dbReference>
<evidence type="ECO:0000313" key="10">
    <source>
        <dbReference type="EMBL" id="GAA1929113.1"/>
    </source>
</evidence>
<keyword evidence="6 8" id="KW-0472">Membrane</keyword>
<feature type="transmembrane region" description="Helical" evidence="8">
    <location>
        <begin position="271"/>
        <end position="291"/>
    </location>
</feature>
<keyword evidence="3" id="KW-0808">Transferase</keyword>
<feature type="transmembrane region" description="Helical" evidence="8">
    <location>
        <begin position="50"/>
        <end position="72"/>
    </location>
</feature>
<feature type="transmembrane region" description="Helical" evidence="8">
    <location>
        <begin position="219"/>
        <end position="236"/>
    </location>
</feature>
<keyword evidence="5 8" id="KW-1133">Transmembrane helix</keyword>
<organism evidence="10 11">
    <name type="scientific">Microbacterium aoyamense</name>
    <dbReference type="NCBI Taxonomy" id="344166"/>
    <lineage>
        <taxon>Bacteria</taxon>
        <taxon>Bacillati</taxon>
        <taxon>Actinomycetota</taxon>
        <taxon>Actinomycetes</taxon>
        <taxon>Micrococcales</taxon>
        <taxon>Microbacteriaceae</taxon>
        <taxon>Microbacterium</taxon>
    </lineage>
</organism>
<comment type="subcellular location">
    <subcellularLocation>
        <location evidence="1">Cell membrane</location>
        <topology evidence="1">Multi-pass membrane protein</topology>
    </subcellularLocation>
</comment>
<dbReference type="PANTHER" id="PTHR23028">
    <property type="entry name" value="ACETYLTRANSFERASE"/>
    <property type="match status" value="1"/>
</dbReference>
<feature type="transmembrane region" description="Helical" evidence="8">
    <location>
        <begin position="340"/>
        <end position="360"/>
    </location>
</feature>
<evidence type="ECO:0000256" key="3">
    <source>
        <dbReference type="ARBA" id="ARBA00022679"/>
    </source>
</evidence>
<evidence type="ECO:0000259" key="9">
    <source>
        <dbReference type="Pfam" id="PF01757"/>
    </source>
</evidence>
<feature type="transmembrane region" description="Helical" evidence="8">
    <location>
        <begin position="189"/>
        <end position="213"/>
    </location>
</feature>
<dbReference type="GO" id="GO:0016746">
    <property type="term" value="F:acyltransferase activity"/>
    <property type="evidence" value="ECO:0007669"/>
    <property type="project" value="UniProtKB-KW"/>
</dbReference>
<evidence type="ECO:0000256" key="4">
    <source>
        <dbReference type="ARBA" id="ARBA00022692"/>
    </source>
</evidence>
<evidence type="ECO:0000313" key="11">
    <source>
        <dbReference type="Proteomes" id="UP001501343"/>
    </source>
</evidence>
<keyword evidence="7 10" id="KW-0012">Acyltransferase</keyword>
<dbReference type="EMBL" id="BAAAOF010000004">
    <property type="protein sequence ID" value="GAA1929113.1"/>
    <property type="molecule type" value="Genomic_DNA"/>
</dbReference>
<sequence>MTSRPAAPPPLREAEKSGVPGRRYAGLDGLRAIAVALVVGYHLFPPSVFPGGFVGVDVFFVISGFLITTLLLREHAATGGIRLGAFWIRRARRLLPALALVVTVCASAAWLIGGDVLLRVGEQVLGAFTFSYNWLSIAGNADYFGLAAPELFRNFWSLAVEEQFYVIWPLVLPLFLLIPRTWGRVGATLLLAAASATWMASVTSSGAVTRGYFGTDTHAFGILLGVGLAFALEQVLRSAALRAEPPILLAGGWRVVTLVHDTTAQRRTRRVTGVIGALALIGLFVVAFVPATPTAATFPGMLVAASVLSAVAITAGVWPGSAFGPAIDRPLLRWIGDRSYGIYLWHWPLLVLVVAGVQGTGPEVGFAPLLGVAVLAMTLALAEVSYRWVEAPIRRLGFRGAARALGRRLKGSPDARLGALATLAATLMVAGGTSAAIASAPEMGSAEAVVTAGAEALESAAPEATATPSPAPTEAPATDPVDEVIPAVVTGDQISAVGDSVMLASAPALLARYPGIQIDAAVSRSTYAGPGILENLAAAGALRPYVVIALGTNGPVNIPSLERMVAVAGPDRTVLLVNAYAPRSWIPGVNADLAAFAQTHPRVRVVDWAGAIGAQPQLLAGDQIHPGDAGGRVFADAVASTIDAIELQRAQIQHDLAERLYRSSREKVTQIQ</sequence>
<feature type="domain" description="Acyltransferase 3" evidence="9">
    <location>
        <begin position="25"/>
        <end position="381"/>
    </location>
</feature>
<dbReference type="RefSeq" id="WP_248148560.1">
    <property type="nucleotide sequence ID" value="NZ_BAAAOF010000004.1"/>
</dbReference>
<reference evidence="11" key="1">
    <citation type="journal article" date="2019" name="Int. J. Syst. Evol. Microbiol.">
        <title>The Global Catalogue of Microorganisms (GCM) 10K type strain sequencing project: providing services to taxonomists for standard genome sequencing and annotation.</title>
        <authorList>
            <consortium name="The Broad Institute Genomics Platform"/>
            <consortium name="The Broad Institute Genome Sequencing Center for Infectious Disease"/>
            <person name="Wu L."/>
            <person name="Ma J."/>
        </authorList>
    </citation>
    <scope>NUCLEOTIDE SEQUENCE [LARGE SCALE GENOMIC DNA]</scope>
    <source>
        <strain evidence="11">JCM 14900</strain>
    </source>
</reference>
<evidence type="ECO:0000256" key="6">
    <source>
        <dbReference type="ARBA" id="ARBA00023136"/>
    </source>
</evidence>
<keyword evidence="11" id="KW-1185">Reference proteome</keyword>
<dbReference type="CDD" id="cd01840">
    <property type="entry name" value="SGNH_hydrolase_yrhL_like"/>
    <property type="match status" value="1"/>
</dbReference>
<proteinExistence type="predicted"/>
<feature type="transmembrane region" description="Helical" evidence="8">
    <location>
        <begin position="93"/>
        <end position="112"/>
    </location>
</feature>
<evidence type="ECO:0000256" key="5">
    <source>
        <dbReference type="ARBA" id="ARBA00022989"/>
    </source>
</evidence>
<keyword evidence="2" id="KW-1003">Cell membrane</keyword>
<dbReference type="Pfam" id="PF01757">
    <property type="entry name" value="Acyl_transf_3"/>
    <property type="match status" value="1"/>
</dbReference>
<feature type="transmembrane region" description="Helical" evidence="8">
    <location>
        <begin position="297"/>
        <end position="319"/>
    </location>
</feature>
<dbReference type="InterPro" id="IPR002656">
    <property type="entry name" value="Acyl_transf_3_dom"/>
</dbReference>
<protein>
    <submittedName>
        <fullName evidence="10">Acyltransferase family protein</fullName>
    </submittedName>
</protein>
<evidence type="ECO:0000256" key="2">
    <source>
        <dbReference type="ARBA" id="ARBA00022475"/>
    </source>
</evidence>
<feature type="transmembrane region" description="Helical" evidence="8">
    <location>
        <begin position="417"/>
        <end position="438"/>
    </location>
</feature>
<dbReference type="InterPro" id="IPR036514">
    <property type="entry name" value="SGNH_hydro_sf"/>
</dbReference>
<dbReference type="InterPro" id="IPR050879">
    <property type="entry name" value="Acyltransferase_3"/>
</dbReference>
<evidence type="ECO:0000256" key="8">
    <source>
        <dbReference type="SAM" id="Phobius"/>
    </source>
</evidence>
<dbReference type="Gene3D" id="3.40.50.1110">
    <property type="entry name" value="SGNH hydrolase"/>
    <property type="match status" value="1"/>
</dbReference>
<keyword evidence="4 8" id="KW-0812">Transmembrane</keyword>
<dbReference type="SUPFAM" id="SSF52266">
    <property type="entry name" value="SGNH hydrolase"/>
    <property type="match status" value="1"/>
</dbReference>
<feature type="transmembrane region" description="Helical" evidence="8">
    <location>
        <begin position="366"/>
        <end position="389"/>
    </location>
</feature>
<accession>A0ABP5B3A6</accession>
<evidence type="ECO:0000256" key="1">
    <source>
        <dbReference type="ARBA" id="ARBA00004651"/>
    </source>
</evidence>
<gene>
    <name evidence="10" type="ORF">GCM10009775_21480</name>
</gene>
<evidence type="ECO:0000256" key="7">
    <source>
        <dbReference type="ARBA" id="ARBA00023315"/>
    </source>
</evidence>
<dbReference type="PANTHER" id="PTHR23028:SF53">
    <property type="entry name" value="ACYL_TRANSF_3 DOMAIN-CONTAINING PROTEIN"/>
    <property type="match status" value="1"/>
</dbReference>
<name>A0ABP5B3A6_9MICO</name>